<dbReference type="EMBL" id="JAZHRV010000001">
    <property type="protein sequence ID" value="MEH2557335.1"/>
    <property type="molecule type" value="Genomic_DNA"/>
</dbReference>
<reference evidence="2 3" key="1">
    <citation type="submission" date="2024-02" db="EMBL/GenBank/DDBJ databases">
        <title>Adaptive strategies in a cosmopolitan and abundant soil bacterium.</title>
        <authorList>
            <person name="Carini P."/>
        </authorList>
    </citation>
    <scope>NUCLEOTIDE SEQUENCE [LARGE SCALE GENOMIC DNA]</scope>
    <source>
        <strain evidence="2 3">AZCC 1608</strain>
    </source>
</reference>
<sequence>MIEISFMPVDIVKAYFEIQLLREEIRRAELALRISFARPPNRPRYTGGMKARSSPATNPHRKSISGDRVNGQDL</sequence>
<gene>
    <name evidence="2" type="ORF">V1286_004864</name>
</gene>
<keyword evidence="3" id="KW-1185">Reference proteome</keyword>
<protein>
    <submittedName>
        <fullName evidence="2">Uncharacterized protein</fullName>
    </submittedName>
</protein>
<evidence type="ECO:0000313" key="3">
    <source>
        <dbReference type="Proteomes" id="UP001364224"/>
    </source>
</evidence>
<organism evidence="2 3">
    <name type="scientific">Bradyrhizobium algeriense</name>
    <dbReference type="NCBI Taxonomy" id="634784"/>
    <lineage>
        <taxon>Bacteria</taxon>
        <taxon>Pseudomonadati</taxon>
        <taxon>Pseudomonadota</taxon>
        <taxon>Alphaproteobacteria</taxon>
        <taxon>Hyphomicrobiales</taxon>
        <taxon>Nitrobacteraceae</taxon>
        <taxon>Bradyrhizobium</taxon>
    </lineage>
</organism>
<dbReference type="Proteomes" id="UP001364224">
    <property type="component" value="Unassembled WGS sequence"/>
</dbReference>
<comment type="caution">
    <text evidence="2">The sequence shown here is derived from an EMBL/GenBank/DDBJ whole genome shotgun (WGS) entry which is preliminary data.</text>
</comment>
<proteinExistence type="predicted"/>
<dbReference type="RefSeq" id="WP_334483396.1">
    <property type="nucleotide sequence ID" value="NZ_JAZHRV010000001.1"/>
</dbReference>
<name>A0ABU8BFK9_9BRAD</name>
<accession>A0ABU8BFK9</accession>
<evidence type="ECO:0000256" key="1">
    <source>
        <dbReference type="SAM" id="MobiDB-lite"/>
    </source>
</evidence>
<evidence type="ECO:0000313" key="2">
    <source>
        <dbReference type="EMBL" id="MEH2557335.1"/>
    </source>
</evidence>
<feature type="region of interest" description="Disordered" evidence="1">
    <location>
        <begin position="38"/>
        <end position="74"/>
    </location>
</feature>